<name>A0AA38RQ29_9PEZI</name>
<dbReference type="Proteomes" id="UP001174694">
    <property type="component" value="Unassembled WGS sequence"/>
</dbReference>
<gene>
    <name evidence="4" type="ORF">NKR23_g9469</name>
</gene>
<feature type="compositionally biased region" description="Low complexity" evidence="2">
    <location>
        <begin position="175"/>
        <end position="186"/>
    </location>
</feature>
<evidence type="ECO:0000313" key="4">
    <source>
        <dbReference type="EMBL" id="KAJ9136867.1"/>
    </source>
</evidence>
<dbReference type="PANTHER" id="PTHR23079">
    <property type="entry name" value="RNA-DEPENDENT RNA POLYMERASE"/>
    <property type="match status" value="1"/>
</dbReference>
<keyword evidence="1" id="KW-0808">Transferase</keyword>
<feature type="region of interest" description="Disordered" evidence="2">
    <location>
        <begin position="141"/>
        <end position="211"/>
    </location>
</feature>
<keyword evidence="1" id="KW-0694">RNA-binding</keyword>
<dbReference type="InterPro" id="IPR057596">
    <property type="entry name" value="RDRP_core"/>
</dbReference>
<comment type="similarity">
    <text evidence="1">Belongs to the RdRP family.</text>
</comment>
<dbReference type="GO" id="GO:0003968">
    <property type="term" value="F:RNA-directed RNA polymerase activity"/>
    <property type="evidence" value="ECO:0007669"/>
    <property type="project" value="UniProtKB-KW"/>
</dbReference>
<feature type="region of interest" description="Disordered" evidence="2">
    <location>
        <begin position="225"/>
        <end position="291"/>
    </location>
</feature>
<sequence length="1373" mass="154198">MAPALRSAPDTPTKKKNPEFDRLIARLNDDYGLGIDLPDQTLSPSRQKSLLRSEAEHRAHTIYQLLHFQFHSRESGALDRILDDFSHAAKVASQSWVRIPAGGPDTLPKTSKPPRASTDLQTVKLQNLMVAILKEAHPPIPLSRPFRSVKSGPAVLQQQSQARISTSPEKATTLPERSPSRLSSKRPSGDGIGDFDSSKRAKGQHCSDDSFQRVAKAIDRVPVRPKASGSTALVNVPDLGPTDESSELSAAFSVNDEPPPTSQTTVATSSHEGKLPAVSNSRQFSQDSFAPSSGEIRAINESFSEYEASVRADGVPEGRPRAQARATSSPSLSTVYSSNIAWSEAMVFDQDRDILREPVRSTAMEEAEAARSPEDRSLAARLESVWPLATFPTWLKGAPLAIAWEVTRIALFCGVDLDEVSLKYSTDWKDQRNLYASLLRHDAFRGKAFPAMSPADVWAASLTDFRVNGHDVVLSLSIDFSIHNSGPLFCMQLQPLKLEKSHRLSRRFGADRFLEALFPSPYSWKVPAFLKYDESAIGQVIGWLTRERHSFLGRCWAPFYTKDAGYKKATKEVRLGPEPKPVFKERIYLFAEDGIGFVSPRLAHSLPLKNEPVNARTRSSVSQMLDWALELSKNGSQPYLKLFQRIALVLSQTTPTIVFGPNQLRNHEKDLESPSENVMNDGVARMSLSVARKLRDILGLSDIPSAVQARLGSAKGMWIVDVTDNGTEDWIETYPSQRKWESDWIDEEFRTLEVRKHAAEIKSASFNLQLLPVLEDRATDRVKMRSVIGELLRTNLRNDLDSQRVAMNSSIQLRQWVDENSSHRPDRIKNRSVEFLGGLPSEDSEAMNILLDGGFDPKKMKYMQEMLWQMQKNKCDLLKKKLNIKVGCSAYIYMVVDFLGILEPNEVHLGFSTKFQTEDFSGMLLHDTDVLVSRSPAHYPSDIQKVKAVFKPELHMLRDVIVFPSTGDSALADKLSGGDYDGDLAWVCWDPNIVDNFVNADMPTKPKLIEMGYMRKIKTHFGDLAVGDGMTARVSEMIQKSFAFNLQQSLLGRCTNYKERFCYRRNNVHDSAAVILSTLLSNLVDQAKQGIEFTVKDWNKLLKELLRESPSLAEPAYRGDAWTDDKRPPTHIIDYLKFTIAKPTIDSELGALYRDMNPTNGKGKDKLPASEPDAEKADFWDPDLVVYYNGWVEMAKRSDVAKSLLSTLKEDILEVEKTWRTAMAARSEHGDGAAPYPEKVHRVYDEWRRIRPRLKDHSALERGSKTIRMLTQPELKDGEMSQWALLRASTAFRLCHDRRPRFVWRLAGRQLQWIKAMMTAGGPSAPVVVVPRMYAALRPDRKYIKQVVARDEGTGSDYLGDGDEVGVDEEDDF</sequence>
<evidence type="ECO:0000313" key="5">
    <source>
        <dbReference type="Proteomes" id="UP001174694"/>
    </source>
</evidence>
<dbReference type="Gene3D" id="1.10.8.790">
    <property type="entry name" value="RNA-dependent RNA polymerase, slab domain, helical subdomain-like"/>
    <property type="match status" value="1"/>
</dbReference>
<dbReference type="GO" id="GO:0003723">
    <property type="term" value="F:RNA binding"/>
    <property type="evidence" value="ECO:0007669"/>
    <property type="project" value="UniProtKB-KW"/>
</dbReference>
<feature type="compositionally biased region" description="Polar residues" evidence="2">
    <location>
        <begin position="156"/>
        <end position="170"/>
    </location>
</feature>
<organism evidence="4 5">
    <name type="scientific">Pleurostoma richardsiae</name>
    <dbReference type="NCBI Taxonomy" id="41990"/>
    <lineage>
        <taxon>Eukaryota</taxon>
        <taxon>Fungi</taxon>
        <taxon>Dikarya</taxon>
        <taxon>Ascomycota</taxon>
        <taxon>Pezizomycotina</taxon>
        <taxon>Sordariomycetes</taxon>
        <taxon>Sordariomycetidae</taxon>
        <taxon>Calosphaeriales</taxon>
        <taxon>Pleurostomataceae</taxon>
        <taxon>Pleurostoma</taxon>
    </lineage>
</organism>
<feature type="compositionally biased region" description="Acidic residues" evidence="2">
    <location>
        <begin position="1360"/>
        <end position="1373"/>
    </location>
</feature>
<feature type="region of interest" description="Disordered" evidence="2">
    <location>
        <begin position="100"/>
        <end position="119"/>
    </location>
</feature>
<dbReference type="InterPro" id="IPR007855">
    <property type="entry name" value="RDRP"/>
</dbReference>
<feature type="domain" description="RDRP core" evidence="3">
    <location>
        <begin position="491"/>
        <end position="1140"/>
    </location>
</feature>
<reference evidence="4" key="1">
    <citation type="submission" date="2022-07" db="EMBL/GenBank/DDBJ databases">
        <title>Fungi with potential for degradation of polypropylene.</title>
        <authorList>
            <person name="Gostincar C."/>
        </authorList>
    </citation>
    <scope>NUCLEOTIDE SEQUENCE</scope>
    <source>
        <strain evidence="4">EXF-13308</strain>
    </source>
</reference>
<dbReference type="GO" id="GO:0030422">
    <property type="term" value="P:siRNA processing"/>
    <property type="evidence" value="ECO:0007669"/>
    <property type="project" value="TreeGrafter"/>
</dbReference>
<keyword evidence="1 4" id="KW-0696">RNA-directed RNA polymerase</keyword>
<comment type="caution">
    <text evidence="4">The sequence shown here is derived from an EMBL/GenBank/DDBJ whole genome shotgun (WGS) entry which is preliminary data.</text>
</comment>
<dbReference type="PANTHER" id="PTHR23079:SF14">
    <property type="entry name" value="RNA-DEPENDENT RNA POLYMERASE"/>
    <property type="match status" value="1"/>
</dbReference>
<evidence type="ECO:0000256" key="1">
    <source>
        <dbReference type="RuleBase" id="RU363098"/>
    </source>
</evidence>
<dbReference type="EMBL" id="JANBVO010000037">
    <property type="protein sequence ID" value="KAJ9136867.1"/>
    <property type="molecule type" value="Genomic_DNA"/>
</dbReference>
<feature type="region of interest" description="Disordered" evidence="2">
    <location>
        <begin position="1353"/>
        <end position="1373"/>
    </location>
</feature>
<feature type="compositionally biased region" description="Polar residues" evidence="2">
    <location>
        <begin position="278"/>
        <end position="291"/>
    </location>
</feature>
<dbReference type="Pfam" id="PF05183">
    <property type="entry name" value="RdRP"/>
    <property type="match status" value="1"/>
</dbReference>
<accession>A0AA38RQ29</accession>
<proteinExistence type="inferred from homology"/>
<keyword evidence="5" id="KW-1185">Reference proteome</keyword>
<comment type="catalytic activity">
    <reaction evidence="1">
        <text>RNA(n) + a ribonucleoside 5'-triphosphate = RNA(n+1) + diphosphate</text>
        <dbReference type="Rhea" id="RHEA:21248"/>
        <dbReference type="Rhea" id="RHEA-COMP:14527"/>
        <dbReference type="Rhea" id="RHEA-COMP:17342"/>
        <dbReference type="ChEBI" id="CHEBI:33019"/>
        <dbReference type="ChEBI" id="CHEBI:61557"/>
        <dbReference type="ChEBI" id="CHEBI:140395"/>
        <dbReference type="EC" id="2.7.7.48"/>
    </reaction>
</comment>
<dbReference type="GO" id="GO:0031380">
    <property type="term" value="C:nuclear RNA-directed RNA polymerase complex"/>
    <property type="evidence" value="ECO:0007669"/>
    <property type="project" value="TreeGrafter"/>
</dbReference>
<evidence type="ECO:0000256" key="2">
    <source>
        <dbReference type="SAM" id="MobiDB-lite"/>
    </source>
</evidence>
<protein>
    <recommendedName>
        <fullName evidence="1">RNA-dependent RNA polymerase</fullName>
        <ecNumber evidence="1">2.7.7.48</ecNumber>
    </recommendedName>
</protein>
<evidence type="ECO:0000259" key="3">
    <source>
        <dbReference type="Pfam" id="PF05183"/>
    </source>
</evidence>
<keyword evidence="1" id="KW-0548">Nucleotidyltransferase</keyword>
<dbReference type="EC" id="2.7.7.48" evidence="1"/>